<evidence type="ECO:0000313" key="2">
    <source>
        <dbReference type="Proteomes" id="UP000613193"/>
    </source>
</evidence>
<comment type="caution">
    <text evidence="1">The sequence shown here is derived from an EMBL/GenBank/DDBJ whole genome shotgun (WGS) entry which is preliminary data.</text>
</comment>
<dbReference type="EMBL" id="JAEHFW010000001">
    <property type="protein sequence ID" value="MBK0379418.1"/>
    <property type="molecule type" value="Genomic_DNA"/>
</dbReference>
<protein>
    <submittedName>
        <fullName evidence="1">OsmC family protein</fullName>
    </submittedName>
</protein>
<gene>
    <name evidence="1" type="ORF">I5M19_08875</name>
</gene>
<dbReference type="PANTHER" id="PTHR39624:SF2">
    <property type="entry name" value="OSMC-LIKE PROTEIN"/>
    <property type="match status" value="1"/>
</dbReference>
<keyword evidence="2" id="KW-1185">Reference proteome</keyword>
<reference evidence="1" key="1">
    <citation type="submission" date="2020-12" db="EMBL/GenBank/DDBJ databases">
        <title>Bacterial novel species Mucilaginibacter sp. SD-g isolated from soil.</title>
        <authorList>
            <person name="Jung H.-Y."/>
        </authorList>
    </citation>
    <scope>NUCLEOTIDE SEQUENCE</scope>
    <source>
        <strain evidence="1">SD-g</strain>
    </source>
</reference>
<dbReference type="SUPFAM" id="SSF82784">
    <property type="entry name" value="OsmC-like"/>
    <property type="match status" value="1"/>
</dbReference>
<dbReference type="PANTHER" id="PTHR39624">
    <property type="entry name" value="PROTEIN INVOLVED IN RIMO-MEDIATED BETA-METHYLTHIOLATION OF RIBOSOMAL PROTEIN S12 YCAO"/>
    <property type="match status" value="1"/>
</dbReference>
<dbReference type="AlphaFoldDB" id="A0A934UM97"/>
<proteinExistence type="predicted"/>
<dbReference type="RefSeq" id="WP_200065846.1">
    <property type="nucleotide sequence ID" value="NZ_JAEHFW010000001.1"/>
</dbReference>
<accession>A0A934UM97</accession>
<dbReference type="InterPro" id="IPR036102">
    <property type="entry name" value="OsmC/Ohrsf"/>
</dbReference>
<evidence type="ECO:0000313" key="1">
    <source>
        <dbReference type="EMBL" id="MBK0379418.1"/>
    </source>
</evidence>
<dbReference type="Pfam" id="PF02566">
    <property type="entry name" value="OsmC"/>
    <property type="match status" value="1"/>
</dbReference>
<organism evidence="1 2">
    <name type="scientific">Mucilaginibacter segetis</name>
    <dbReference type="NCBI Taxonomy" id="2793071"/>
    <lineage>
        <taxon>Bacteria</taxon>
        <taxon>Pseudomonadati</taxon>
        <taxon>Bacteroidota</taxon>
        <taxon>Sphingobacteriia</taxon>
        <taxon>Sphingobacteriales</taxon>
        <taxon>Sphingobacteriaceae</taxon>
        <taxon>Mucilaginibacter</taxon>
    </lineage>
</organism>
<dbReference type="Proteomes" id="UP000613193">
    <property type="component" value="Unassembled WGS sequence"/>
</dbReference>
<dbReference type="Gene3D" id="3.30.300.20">
    <property type="match status" value="1"/>
</dbReference>
<sequence>MGIERRVVGELSAKISRVKYQTIITAGKHSIIADEPLADGGDDTGMSPYNLLLASLASCTVITLRMYIDRKMWVVDEIKIDLELVRNDHGVIIENKLEFKGDITQEQKKRLVVIANGCPIHKILTGEILINTSL</sequence>
<name>A0A934UM97_9SPHI</name>
<dbReference type="InterPro" id="IPR015946">
    <property type="entry name" value="KH_dom-like_a/b"/>
</dbReference>
<dbReference type="InterPro" id="IPR003718">
    <property type="entry name" value="OsmC/Ohr_fam"/>
</dbReference>